<reference evidence="14 15" key="1">
    <citation type="submission" date="2024-09" db="EMBL/GenBank/DDBJ databases">
        <authorList>
            <consortium name="All-Russian atlas of soil microorganisms"/>
            <consortium name="as a basis for the search for new antimicrobial producers and enzymes with unique properties"/>
            <person name="Sokolova E.A."/>
            <person name="Voronina E.N."/>
        </authorList>
    </citation>
    <scope>NUCLEOTIDE SEQUENCE [LARGE SCALE GENOMIC DNA]</scope>
    <source>
        <strain evidence="14 15">AF-22b-331.1</strain>
    </source>
</reference>
<dbReference type="EC" id="3.4.11.5" evidence="4 11"/>
<sequence>MRTLYPAIAPYREFALAVDGLHTLHVEECGRPDGIPVVFLHGGPGAGVSPTHRRFFDPARYRIVLIVQRGSGRSTPFGELRDNTTAHLVADIETVRAHLGIERWLVFGGSWGSTLALAYAQAHPQRATGVIVRGVYLGRAEENRWFNEADGGARWVFPERWARYEAHIPEAEREAMIAAYWQRLDSDDLATRIAAAQAWLGWEDHAATLVHDVDAVSTADPLDTLAKARIEAHYFRHNAFLAHGQLLRGIDRIRHLPGVIVQGRYDIICPARSAWDLACAWPEATLEMVLSGHGATEPATADALVRATDAFADRIAGPSA</sequence>
<feature type="domain" description="AB hydrolase-1" evidence="13">
    <location>
        <begin position="36"/>
        <end position="293"/>
    </location>
</feature>
<keyword evidence="9 11" id="KW-0378">Hydrolase</keyword>
<evidence type="ECO:0000256" key="7">
    <source>
        <dbReference type="ARBA" id="ARBA00022490"/>
    </source>
</evidence>
<dbReference type="Gene3D" id="3.40.50.1820">
    <property type="entry name" value="alpha/beta hydrolase"/>
    <property type="match status" value="1"/>
</dbReference>
<dbReference type="InterPro" id="IPR000073">
    <property type="entry name" value="AB_hydrolase_1"/>
</dbReference>
<evidence type="ECO:0000256" key="5">
    <source>
        <dbReference type="ARBA" id="ARBA00021843"/>
    </source>
</evidence>
<evidence type="ECO:0000256" key="1">
    <source>
        <dbReference type="ARBA" id="ARBA00001585"/>
    </source>
</evidence>
<dbReference type="PIRSF" id="PIRSF006431">
    <property type="entry name" value="Pept_S33"/>
    <property type="match status" value="1"/>
</dbReference>
<keyword evidence="8 11" id="KW-0645">Protease</keyword>
<keyword evidence="15" id="KW-1185">Reference proteome</keyword>
<evidence type="ECO:0000313" key="15">
    <source>
        <dbReference type="Proteomes" id="UP001605261"/>
    </source>
</evidence>
<keyword evidence="7 11" id="KW-0963">Cytoplasm</keyword>
<evidence type="ECO:0000256" key="2">
    <source>
        <dbReference type="ARBA" id="ARBA00004496"/>
    </source>
</evidence>
<name>A0ABW7CYR6_9GAMM</name>
<dbReference type="InterPro" id="IPR029058">
    <property type="entry name" value="AB_hydrolase_fold"/>
</dbReference>
<comment type="catalytic activity">
    <reaction evidence="1 11 12">
        <text>Release of N-terminal proline from a peptide.</text>
        <dbReference type="EC" id="3.4.11.5"/>
    </reaction>
</comment>
<dbReference type="PANTHER" id="PTHR43722:SF1">
    <property type="entry name" value="PROLINE IMINOPEPTIDASE"/>
    <property type="match status" value="1"/>
</dbReference>
<dbReference type="Pfam" id="PF00561">
    <property type="entry name" value="Abhydrolase_1"/>
    <property type="match status" value="1"/>
</dbReference>
<keyword evidence="6 11" id="KW-0031">Aminopeptidase</keyword>
<dbReference type="PANTHER" id="PTHR43722">
    <property type="entry name" value="PROLINE IMINOPEPTIDASE"/>
    <property type="match status" value="1"/>
</dbReference>
<evidence type="ECO:0000256" key="6">
    <source>
        <dbReference type="ARBA" id="ARBA00022438"/>
    </source>
</evidence>
<dbReference type="EMBL" id="JBHGCJ010000003">
    <property type="protein sequence ID" value="MFG6108724.1"/>
    <property type="molecule type" value="Genomic_DNA"/>
</dbReference>
<dbReference type="PRINTS" id="PR00793">
    <property type="entry name" value="PROAMNOPTASE"/>
</dbReference>
<accession>A0ABW7CYR6</accession>
<dbReference type="Proteomes" id="UP001605261">
    <property type="component" value="Unassembled WGS sequence"/>
</dbReference>
<evidence type="ECO:0000259" key="13">
    <source>
        <dbReference type="Pfam" id="PF00561"/>
    </source>
</evidence>
<dbReference type="NCBIfam" id="TIGR01249">
    <property type="entry name" value="pro_imino_pep_1"/>
    <property type="match status" value="1"/>
</dbReference>
<dbReference type="GO" id="GO:0004177">
    <property type="term" value="F:aminopeptidase activity"/>
    <property type="evidence" value="ECO:0007669"/>
    <property type="project" value="UniProtKB-KW"/>
</dbReference>
<evidence type="ECO:0000256" key="4">
    <source>
        <dbReference type="ARBA" id="ARBA00012568"/>
    </source>
</evidence>
<evidence type="ECO:0000256" key="10">
    <source>
        <dbReference type="ARBA" id="ARBA00029605"/>
    </source>
</evidence>
<evidence type="ECO:0000256" key="12">
    <source>
        <dbReference type="RuleBase" id="RU003421"/>
    </source>
</evidence>
<comment type="caution">
    <text evidence="14">The sequence shown here is derived from an EMBL/GenBank/DDBJ whole genome shotgun (WGS) entry which is preliminary data.</text>
</comment>
<evidence type="ECO:0000256" key="8">
    <source>
        <dbReference type="ARBA" id="ARBA00022670"/>
    </source>
</evidence>
<evidence type="ECO:0000256" key="3">
    <source>
        <dbReference type="ARBA" id="ARBA00010088"/>
    </source>
</evidence>
<organism evidence="14 15">
    <name type="scientific">Stenotrophomonas nematodicola</name>
    <dbReference type="NCBI Taxonomy" id="2656746"/>
    <lineage>
        <taxon>Bacteria</taxon>
        <taxon>Pseudomonadati</taxon>
        <taxon>Pseudomonadota</taxon>
        <taxon>Gammaproteobacteria</taxon>
        <taxon>Lysobacterales</taxon>
        <taxon>Lysobacteraceae</taxon>
        <taxon>Stenotrophomonas</taxon>
    </lineage>
</organism>
<dbReference type="SUPFAM" id="SSF53474">
    <property type="entry name" value="alpha/beta-Hydrolases"/>
    <property type="match status" value="1"/>
</dbReference>
<evidence type="ECO:0000256" key="11">
    <source>
        <dbReference type="PIRNR" id="PIRNR006431"/>
    </source>
</evidence>
<evidence type="ECO:0000313" key="14">
    <source>
        <dbReference type="EMBL" id="MFG6108724.1"/>
    </source>
</evidence>
<comment type="similarity">
    <text evidence="3 11 12">Belongs to the peptidase S33 family.</text>
</comment>
<evidence type="ECO:0000256" key="9">
    <source>
        <dbReference type="ARBA" id="ARBA00022801"/>
    </source>
</evidence>
<dbReference type="InterPro" id="IPR005944">
    <property type="entry name" value="Pro_iminopeptidase"/>
</dbReference>
<dbReference type="RefSeq" id="WP_394162065.1">
    <property type="nucleotide sequence ID" value="NZ_JBHGCJ010000003.1"/>
</dbReference>
<comment type="subcellular location">
    <subcellularLocation>
        <location evidence="2 11">Cytoplasm</location>
    </subcellularLocation>
</comment>
<proteinExistence type="inferred from homology"/>
<gene>
    <name evidence="14" type="primary">pip</name>
    <name evidence="14" type="ORF">ACEU0G_002716</name>
</gene>
<protein>
    <recommendedName>
        <fullName evidence="5 11">Proline iminopeptidase</fullName>
        <shortName evidence="11">PIP</shortName>
        <ecNumber evidence="4 11">3.4.11.5</ecNumber>
    </recommendedName>
    <alternativeName>
        <fullName evidence="10 11">Prolyl aminopeptidase</fullName>
    </alternativeName>
</protein>
<dbReference type="InterPro" id="IPR002410">
    <property type="entry name" value="Peptidase_S33"/>
</dbReference>